<dbReference type="GO" id="GO:0006598">
    <property type="term" value="P:polyamine catabolic process"/>
    <property type="evidence" value="ECO:0007669"/>
    <property type="project" value="TreeGrafter"/>
</dbReference>
<dbReference type="InterPro" id="IPR014746">
    <property type="entry name" value="Gln_synth/guanido_kin_cat_dom"/>
</dbReference>
<sequence>MQLSQSVPIRQDAAYLLAAHCDLNGVFRGKRLPLSAADKLASGGIRMPMSSIGVDIWGTDVIGNSLTFDQGDLDGIVEPTGRGPLPLAFGATPALFTPMWMRKEDGQPFFGDPRRTLAAVLDQFAAHGLTPVVATEVEFYLVDPAARSAQPMAVPDVKHTDCSDTIYSMQELADVDAFLNEVYRIAADCGVAVDGATSESGPGQFEFNLMHGPDALKVADDTVLFKQIVRSAARRHGFAASFMAKPYADHSGSGLHVHFSLIDAQGRNIFDDGTREGTDAMRHAVAGVLAAMHDSTLIFAPHQNSYRRLRPGTLAPTTVAWGYENRTAALRIPGGPSVARRIEHRVSGADANPYLVIAAILAAALDGIATAAEPPAPLAGNVHDSDAPHIPADWRSALSVFETSPLIARLFHPEFIAMFTACKRQELDVFDREITALEYHSYLHTV</sequence>
<reference evidence="5 6" key="1">
    <citation type="submission" date="2019-11" db="EMBL/GenBank/DDBJ databases">
        <authorList>
            <person name="Dong K."/>
        </authorList>
    </citation>
    <scope>NUCLEOTIDE SEQUENCE [LARGE SCALE GENOMIC DNA]</scope>
    <source>
        <strain evidence="5 6">NBRC 111993</strain>
    </source>
</reference>
<keyword evidence="1" id="KW-0436">Ligase</keyword>
<comment type="similarity">
    <text evidence="2 3">Belongs to the glutamine synthetase family.</text>
</comment>
<dbReference type="Proteomes" id="UP000478183">
    <property type="component" value="Unassembled WGS sequence"/>
</dbReference>
<dbReference type="SUPFAM" id="SSF55931">
    <property type="entry name" value="Glutamine synthetase/guanido kinase"/>
    <property type="match status" value="1"/>
</dbReference>
<comment type="caution">
    <text evidence="5">The sequence shown here is derived from an EMBL/GenBank/DDBJ whole genome shotgun (WGS) entry which is preliminary data.</text>
</comment>
<dbReference type="Gene3D" id="3.30.590.10">
    <property type="entry name" value="Glutamine synthetase/guanido kinase, catalytic domain"/>
    <property type="match status" value="1"/>
</dbReference>
<keyword evidence="6" id="KW-1185">Reference proteome</keyword>
<dbReference type="PANTHER" id="PTHR43785">
    <property type="entry name" value="GAMMA-GLUTAMYLPUTRESCINE SYNTHETASE"/>
    <property type="match status" value="1"/>
</dbReference>
<accession>A0A6L6J780</accession>
<evidence type="ECO:0000313" key="5">
    <source>
        <dbReference type="EMBL" id="MTH77963.1"/>
    </source>
</evidence>
<evidence type="ECO:0000259" key="4">
    <source>
        <dbReference type="PROSITE" id="PS51987"/>
    </source>
</evidence>
<dbReference type="PROSITE" id="PS51987">
    <property type="entry name" value="GS_CATALYTIC"/>
    <property type="match status" value="1"/>
</dbReference>
<dbReference type="InterPro" id="IPR008146">
    <property type="entry name" value="Gln_synth_cat_dom"/>
</dbReference>
<feature type="domain" description="GS catalytic" evidence="4">
    <location>
        <begin position="113"/>
        <end position="446"/>
    </location>
</feature>
<dbReference type="EMBL" id="WMIE01000004">
    <property type="protein sequence ID" value="MTH77963.1"/>
    <property type="molecule type" value="Genomic_DNA"/>
</dbReference>
<dbReference type="GO" id="GO:0006542">
    <property type="term" value="P:glutamine biosynthetic process"/>
    <property type="evidence" value="ECO:0007669"/>
    <property type="project" value="TreeGrafter"/>
</dbReference>
<evidence type="ECO:0000313" key="6">
    <source>
        <dbReference type="Proteomes" id="UP000478183"/>
    </source>
</evidence>
<gene>
    <name evidence="5" type="ORF">GL286_09510</name>
</gene>
<dbReference type="SMART" id="SM01230">
    <property type="entry name" value="Gln-synt_C"/>
    <property type="match status" value="1"/>
</dbReference>
<proteinExistence type="inferred from homology"/>
<name>A0A6L6J780_9RHOB</name>
<dbReference type="AlphaFoldDB" id="A0A6L6J780"/>
<organism evidence="5 6">
    <name type="scientific">Paracoccus aestuariivivens</name>
    <dbReference type="NCBI Taxonomy" id="1820333"/>
    <lineage>
        <taxon>Bacteria</taxon>
        <taxon>Pseudomonadati</taxon>
        <taxon>Pseudomonadota</taxon>
        <taxon>Alphaproteobacteria</taxon>
        <taxon>Rhodobacterales</taxon>
        <taxon>Paracoccaceae</taxon>
        <taxon>Paracoccus</taxon>
    </lineage>
</organism>
<evidence type="ECO:0000256" key="2">
    <source>
        <dbReference type="PROSITE-ProRule" id="PRU01331"/>
    </source>
</evidence>
<dbReference type="Pfam" id="PF00120">
    <property type="entry name" value="Gln-synt_C"/>
    <property type="match status" value="1"/>
</dbReference>
<dbReference type="PANTHER" id="PTHR43785:SF12">
    <property type="entry name" value="TYPE-1 GLUTAMINE SYNTHETASE 2"/>
    <property type="match status" value="1"/>
</dbReference>
<dbReference type="GO" id="GO:0004356">
    <property type="term" value="F:glutamine synthetase activity"/>
    <property type="evidence" value="ECO:0007669"/>
    <property type="project" value="InterPro"/>
</dbReference>
<evidence type="ECO:0000256" key="3">
    <source>
        <dbReference type="RuleBase" id="RU000384"/>
    </source>
</evidence>
<evidence type="ECO:0000256" key="1">
    <source>
        <dbReference type="ARBA" id="ARBA00022598"/>
    </source>
</evidence>
<protein>
    <submittedName>
        <fullName evidence="5">Glutamine synthetase</fullName>
    </submittedName>
</protein>